<gene>
    <name evidence="1" type="ORF">EAG_07254</name>
</gene>
<dbReference type="Proteomes" id="UP000000311">
    <property type="component" value="Unassembled WGS sequence"/>
</dbReference>
<protein>
    <submittedName>
        <fullName evidence="1">Uncharacterized protein</fullName>
    </submittedName>
</protein>
<organism evidence="2">
    <name type="scientific">Camponotus floridanus</name>
    <name type="common">Florida carpenter ant</name>
    <dbReference type="NCBI Taxonomy" id="104421"/>
    <lineage>
        <taxon>Eukaryota</taxon>
        <taxon>Metazoa</taxon>
        <taxon>Ecdysozoa</taxon>
        <taxon>Arthropoda</taxon>
        <taxon>Hexapoda</taxon>
        <taxon>Insecta</taxon>
        <taxon>Pterygota</taxon>
        <taxon>Neoptera</taxon>
        <taxon>Endopterygota</taxon>
        <taxon>Hymenoptera</taxon>
        <taxon>Apocrita</taxon>
        <taxon>Aculeata</taxon>
        <taxon>Formicoidea</taxon>
        <taxon>Formicidae</taxon>
        <taxon>Formicinae</taxon>
        <taxon>Camponotus</taxon>
    </lineage>
</organism>
<name>E2AMP7_CAMFO</name>
<reference evidence="1 2" key="1">
    <citation type="journal article" date="2010" name="Science">
        <title>Genomic comparison of the ants Camponotus floridanus and Harpegnathos saltator.</title>
        <authorList>
            <person name="Bonasio R."/>
            <person name="Zhang G."/>
            <person name="Ye C."/>
            <person name="Mutti N.S."/>
            <person name="Fang X."/>
            <person name="Qin N."/>
            <person name="Donahue G."/>
            <person name="Yang P."/>
            <person name="Li Q."/>
            <person name="Li C."/>
            <person name="Zhang P."/>
            <person name="Huang Z."/>
            <person name="Berger S.L."/>
            <person name="Reinberg D."/>
            <person name="Wang J."/>
            <person name="Liebig J."/>
        </authorList>
    </citation>
    <scope>NUCLEOTIDE SEQUENCE [LARGE SCALE GENOMIC DNA]</scope>
    <source>
        <strain evidence="2">C129</strain>
    </source>
</reference>
<evidence type="ECO:0000313" key="2">
    <source>
        <dbReference type="Proteomes" id="UP000000311"/>
    </source>
</evidence>
<sequence length="293" mass="33356">MSSFCENVPSLHFYEGNSENCQSLIAANAEEVERACGRNAGAREVEKAQYGHGSNSDRTARDNWIFVDLVSPPRTARFILHRFGFHLFNTISVHQEAHYWTVYSVYTIRFGSKPSQYPLLRQHVGDICNSCSDIIETNVEGSLSKNIFVRNLDVLVYPAPNSAPRPPYDESVKRVVNNGTAFLLCRHDVSCKRNRLRCGYYEIRNGEEMEIIPDICGLLESIIIRNGSCWALCALESPCFVRKETHPDDIKARNTLFTYPLPSNLDQESFSRSVEEPSHFRPLDPFALRPNDM</sequence>
<dbReference type="InParanoid" id="E2AMP7"/>
<dbReference type="AlphaFoldDB" id="E2AMP7"/>
<dbReference type="EMBL" id="GL440840">
    <property type="protein sequence ID" value="EFN65315.1"/>
    <property type="molecule type" value="Genomic_DNA"/>
</dbReference>
<keyword evidence="2" id="KW-1185">Reference proteome</keyword>
<accession>E2AMP7</accession>
<proteinExistence type="predicted"/>
<evidence type="ECO:0000313" key="1">
    <source>
        <dbReference type="EMBL" id="EFN65315.1"/>
    </source>
</evidence>